<evidence type="ECO:0000256" key="1">
    <source>
        <dbReference type="SAM" id="Coils"/>
    </source>
</evidence>
<organism evidence="3 4">
    <name type="scientific">Paraglaciecola aquimarina</name>
    <dbReference type="NCBI Taxonomy" id="1235557"/>
    <lineage>
        <taxon>Bacteria</taxon>
        <taxon>Pseudomonadati</taxon>
        <taxon>Pseudomonadota</taxon>
        <taxon>Gammaproteobacteria</taxon>
        <taxon>Alteromonadales</taxon>
        <taxon>Alteromonadaceae</taxon>
        <taxon>Paraglaciecola</taxon>
    </lineage>
</organism>
<dbReference type="Proteomes" id="UP001247805">
    <property type="component" value="Unassembled WGS sequence"/>
</dbReference>
<name>A0ABU3SXK5_9ALTE</name>
<evidence type="ECO:0000313" key="3">
    <source>
        <dbReference type="EMBL" id="MDU0354750.1"/>
    </source>
</evidence>
<protein>
    <submittedName>
        <fullName evidence="3">DUF4976 domain-containing protein</fullName>
    </submittedName>
</protein>
<dbReference type="InterPro" id="IPR017850">
    <property type="entry name" value="Alkaline_phosphatase_core_sf"/>
</dbReference>
<accession>A0ABU3SXK5</accession>
<evidence type="ECO:0000259" key="2">
    <source>
        <dbReference type="Pfam" id="PF16347"/>
    </source>
</evidence>
<comment type="caution">
    <text evidence="3">The sequence shown here is derived from an EMBL/GenBank/DDBJ whole genome shotgun (WGS) entry which is preliminary data.</text>
</comment>
<dbReference type="SUPFAM" id="SSF53649">
    <property type="entry name" value="Alkaline phosphatase-like"/>
    <property type="match status" value="1"/>
</dbReference>
<dbReference type="Gene3D" id="3.40.720.10">
    <property type="entry name" value="Alkaline Phosphatase, subunit A"/>
    <property type="match status" value="1"/>
</dbReference>
<keyword evidence="4" id="KW-1185">Reference proteome</keyword>
<dbReference type="Pfam" id="PF16347">
    <property type="entry name" value="SGSH_C"/>
    <property type="match status" value="1"/>
</dbReference>
<keyword evidence="1" id="KW-0175">Coiled coil</keyword>
<sequence length="118" mass="14396">MLIGQEQKWQRNGVYYHYYEYPGPHAVKRHYAIMTKTYKLIHFYHDVNEWELYDLRQDPQELHNLYHQADYQKVVEQLKRELTQLRIKYRDSAELAEALIHKTERRGKHKANKASSAH</sequence>
<feature type="domain" description="N-sulphoglucosamine sulphohydrolase C-terminal" evidence="2">
    <location>
        <begin position="5"/>
        <end position="87"/>
    </location>
</feature>
<proteinExistence type="predicted"/>
<gene>
    <name evidence="3" type="ORF">RS130_13230</name>
</gene>
<reference evidence="3 4" key="1">
    <citation type="submission" date="2023-10" db="EMBL/GenBank/DDBJ databases">
        <title>Glaciecola aquimarina strain GGW-M5 nov., isolated from a coastal seawater.</title>
        <authorList>
            <person name="Bayburt H."/>
            <person name="Kim J.M."/>
            <person name="Choi B.J."/>
            <person name="Jeon C.O."/>
        </authorList>
    </citation>
    <scope>NUCLEOTIDE SEQUENCE [LARGE SCALE GENOMIC DNA]</scope>
    <source>
        <strain evidence="3 4">KCTC 32108</strain>
    </source>
</reference>
<dbReference type="InterPro" id="IPR032506">
    <property type="entry name" value="SGSH_C"/>
</dbReference>
<feature type="coiled-coil region" evidence="1">
    <location>
        <begin position="68"/>
        <end position="95"/>
    </location>
</feature>
<evidence type="ECO:0000313" key="4">
    <source>
        <dbReference type="Proteomes" id="UP001247805"/>
    </source>
</evidence>
<dbReference type="EMBL" id="JAWDIO010000002">
    <property type="protein sequence ID" value="MDU0354750.1"/>
    <property type="molecule type" value="Genomic_DNA"/>
</dbReference>